<dbReference type="EMBL" id="CAJNOC010002507">
    <property type="protein sequence ID" value="CAF0937428.1"/>
    <property type="molecule type" value="Genomic_DNA"/>
</dbReference>
<dbReference type="InterPro" id="IPR052035">
    <property type="entry name" value="ZnF_BED_domain_contain"/>
</dbReference>
<keyword evidence="3" id="KW-0863">Zinc-finger</keyword>
<dbReference type="OrthoDB" id="1607513at2759"/>
<evidence type="ECO:0000313" key="7">
    <source>
        <dbReference type="EMBL" id="CAF0937428.1"/>
    </source>
</evidence>
<evidence type="ECO:0000256" key="2">
    <source>
        <dbReference type="ARBA" id="ARBA00022723"/>
    </source>
</evidence>
<keyword evidence="5" id="KW-0539">Nucleus</keyword>
<keyword evidence="2" id="KW-0479">Metal-binding</keyword>
<reference evidence="7" key="1">
    <citation type="submission" date="2021-02" db="EMBL/GenBank/DDBJ databases">
        <authorList>
            <person name="Nowell W R."/>
        </authorList>
    </citation>
    <scope>NUCLEOTIDE SEQUENCE</scope>
    <source>
        <strain evidence="7">Ploen Becks lab</strain>
    </source>
</reference>
<gene>
    <name evidence="7" type="ORF">OXX778_LOCUS13240</name>
</gene>
<dbReference type="Proteomes" id="UP000663879">
    <property type="component" value="Unassembled WGS sequence"/>
</dbReference>
<name>A0A814C8G0_9BILA</name>
<evidence type="ECO:0000256" key="4">
    <source>
        <dbReference type="ARBA" id="ARBA00022833"/>
    </source>
</evidence>
<evidence type="ECO:0000313" key="8">
    <source>
        <dbReference type="Proteomes" id="UP000663879"/>
    </source>
</evidence>
<keyword evidence="8" id="KW-1185">Reference proteome</keyword>
<dbReference type="AlphaFoldDB" id="A0A814C8G0"/>
<keyword evidence="4" id="KW-0862">Zinc</keyword>
<evidence type="ECO:0000256" key="1">
    <source>
        <dbReference type="ARBA" id="ARBA00004123"/>
    </source>
</evidence>
<comment type="subcellular location">
    <subcellularLocation>
        <location evidence="1">Nucleus</location>
    </subcellularLocation>
</comment>
<evidence type="ECO:0000256" key="5">
    <source>
        <dbReference type="ARBA" id="ARBA00023242"/>
    </source>
</evidence>
<dbReference type="GO" id="GO:0008270">
    <property type="term" value="F:zinc ion binding"/>
    <property type="evidence" value="ECO:0007669"/>
    <property type="project" value="UniProtKB-KW"/>
</dbReference>
<feature type="region of interest" description="Disordered" evidence="6">
    <location>
        <begin position="1"/>
        <end position="22"/>
    </location>
</feature>
<sequence>MRNHLKNDHSTKETSQDDLDIENLNEDYDEEDYFLDENTLNKRIKNASTKAERLLLRLIVIQQELFQAQSIAITTDGWTSVKNYSYLGITCHFLNDNSQFFSRTLDIIHLPGSHNKENLANCISNFLNNWSITTKIIAYVSDNGKNMSNIKHFLNESLRNYQPNSGEIFHLRCVAHLINLVVKNIFPEILSDKQKGAGVKQNRLIQDVQTRWNSTF</sequence>
<dbReference type="PANTHER" id="PTHR46481">
    <property type="entry name" value="ZINC FINGER BED DOMAIN-CONTAINING PROTEIN 4"/>
    <property type="match status" value="1"/>
</dbReference>
<dbReference type="SUPFAM" id="SSF53098">
    <property type="entry name" value="Ribonuclease H-like"/>
    <property type="match status" value="1"/>
</dbReference>
<dbReference type="InterPro" id="IPR012337">
    <property type="entry name" value="RNaseH-like_sf"/>
</dbReference>
<dbReference type="GO" id="GO:0005634">
    <property type="term" value="C:nucleus"/>
    <property type="evidence" value="ECO:0007669"/>
    <property type="project" value="UniProtKB-SubCell"/>
</dbReference>
<evidence type="ECO:0000256" key="3">
    <source>
        <dbReference type="ARBA" id="ARBA00022771"/>
    </source>
</evidence>
<comment type="caution">
    <text evidence="7">The sequence shown here is derived from an EMBL/GenBank/DDBJ whole genome shotgun (WGS) entry which is preliminary data.</text>
</comment>
<dbReference type="PANTHER" id="PTHR46481:SF10">
    <property type="entry name" value="ZINC FINGER BED DOMAIN-CONTAINING PROTEIN 39"/>
    <property type="match status" value="1"/>
</dbReference>
<accession>A0A814C8G0</accession>
<feature type="compositionally biased region" description="Basic and acidic residues" evidence="6">
    <location>
        <begin position="1"/>
        <end position="15"/>
    </location>
</feature>
<proteinExistence type="predicted"/>
<organism evidence="7 8">
    <name type="scientific">Brachionus calyciflorus</name>
    <dbReference type="NCBI Taxonomy" id="104777"/>
    <lineage>
        <taxon>Eukaryota</taxon>
        <taxon>Metazoa</taxon>
        <taxon>Spiralia</taxon>
        <taxon>Gnathifera</taxon>
        <taxon>Rotifera</taxon>
        <taxon>Eurotatoria</taxon>
        <taxon>Monogononta</taxon>
        <taxon>Pseudotrocha</taxon>
        <taxon>Ploima</taxon>
        <taxon>Brachionidae</taxon>
        <taxon>Brachionus</taxon>
    </lineage>
</organism>
<protein>
    <submittedName>
        <fullName evidence="7">Uncharacterized protein</fullName>
    </submittedName>
</protein>
<evidence type="ECO:0000256" key="6">
    <source>
        <dbReference type="SAM" id="MobiDB-lite"/>
    </source>
</evidence>